<dbReference type="EMBL" id="JACVVK020000098">
    <property type="protein sequence ID" value="KAK7492928.1"/>
    <property type="molecule type" value="Genomic_DNA"/>
</dbReference>
<name>A0ABD0L0W5_9CAEN</name>
<dbReference type="Proteomes" id="UP001519460">
    <property type="component" value="Unassembled WGS sequence"/>
</dbReference>
<protein>
    <submittedName>
        <fullName evidence="1">Uncharacterized protein</fullName>
    </submittedName>
</protein>
<proteinExistence type="predicted"/>
<dbReference type="AlphaFoldDB" id="A0ABD0L0W5"/>
<sequence length="102" mass="11176">MSPYPLSSSASVPTGLYRLPAVHGVCEEGRRGSLSRIISCESCAWLRQLLFVLSVPIQSDCVYGLQGRFAMSNNCFTSSTQSSRISWSLKEAYSLCQVTTTD</sequence>
<accession>A0ABD0L0W5</accession>
<keyword evidence="2" id="KW-1185">Reference proteome</keyword>
<gene>
    <name evidence="1" type="ORF">BaRGS_00015875</name>
</gene>
<evidence type="ECO:0000313" key="1">
    <source>
        <dbReference type="EMBL" id="KAK7492928.1"/>
    </source>
</evidence>
<evidence type="ECO:0000313" key="2">
    <source>
        <dbReference type="Proteomes" id="UP001519460"/>
    </source>
</evidence>
<reference evidence="1 2" key="1">
    <citation type="journal article" date="2023" name="Sci. Data">
        <title>Genome assembly of the Korean intertidal mud-creeper Batillaria attramentaria.</title>
        <authorList>
            <person name="Patra A.K."/>
            <person name="Ho P.T."/>
            <person name="Jun S."/>
            <person name="Lee S.J."/>
            <person name="Kim Y."/>
            <person name="Won Y.J."/>
        </authorList>
    </citation>
    <scope>NUCLEOTIDE SEQUENCE [LARGE SCALE GENOMIC DNA]</scope>
    <source>
        <strain evidence="1">Wonlab-2016</strain>
    </source>
</reference>
<organism evidence="1 2">
    <name type="scientific">Batillaria attramentaria</name>
    <dbReference type="NCBI Taxonomy" id="370345"/>
    <lineage>
        <taxon>Eukaryota</taxon>
        <taxon>Metazoa</taxon>
        <taxon>Spiralia</taxon>
        <taxon>Lophotrochozoa</taxon>
        <taxon>Mollusca</taxon>
        <taxon>Gastropoda</taxon>
        <taxon>Caenogastropoda</taxon>
        <taxon>Sorbeoconcha</taxon>
        <taxon>Cerithioidea</taxon>
        <taxon>Batillariidae</taxon>
        <taxon>Batillaria</taxon>
    </lineage>
</organism>
<comment type="caution">
    <text evidence="1">The sequence shown here is derived from an EMBL/GenBank/DDBJ whole genome shotgun (WGS) entry which is preliminary data.</text>
</comment>